<keyword evidence="2" id="KW-0378">Hydrolase</keyword>
<dbReference type="AlphaFoldDB" id="E6U9Z1"/>
<dbReference type="Gene3D" id="1.10.3210.10">
    <property type="entry name" value="Hypothetical protein af1432"/>
    <property type="match status" value="1"/>
</dbReference>
<dbReference type="HOGENOM" id="CLU_110721_0_0_9"/>
<dbReference type="Pfam" id="PF01966">
    <property type="entry name" value="HD"/>
    <property type="match status" value="1"/>
</dbReference>
<keyword evidence="3" id="KW-1185">Reference proteome</keyword>
<dbReference type="InterPro" id="IPR006674">
    <property type="entry name" value="HD_domain"/>
</dbReference>
<dbReference type="eggNOG" id="COG1418">
    <property type="taxonomic scope" value="Bacteria"/>
</dbReference>
<evidence type="ECO:0000313" key="2">
    <source>
        <dbReference type="EMBL" id="ADU26257.1"/>
    </source>
</evidence>
<evidence type="ECO:0000259" key="1">
    <source>
        <dbReference type="Pfam" id="PF01966"/>
    </source>
</evidence>
<evidence type="ECO:0000313" key="3">
    <source>
        <dbReference type="Proteomes" id="UP000001551"/>
    </source>
</evidence>
<dbReference type="STRING" id="663278.Ethha_0688"/>
<reference evidence="2 3" key="1">
    <citation type="submission" date="2010-12" db="EMBL/GenBank/DDBJ databases">
        <title>Complete sequence of Ethanoligenens harbinense YUAN-3.</title>
        <authorList>
            <person name="Lucas S."/>
            <person name="Copeland A."/>
            <person name="Lapidus A."/>
            <person name="Cheng J.-F."/>
            <person name="Bruce D."/>
            <person name="Goodwin L."/>
            <person name="Pitluck S."/>
            <person name="Chertkov O."/>
            <person name="Misra M."/>
            <person name="Detter J.C."/>
            <person name="Han C."/>
            <person name="Tapia R."/>
            <person name="Land M."/>
            <person name="Hauser L."/>
            <person name="Jeffries C."/>
            <person name="Kyrpides N."/>
            <person name="Ivanova N."/>
            <person name="Mikhailova N."/>
            <person name="Wang A."/>
            <person name="Mouttaki H."/>
            <person name="He Z."/>
            <person name="Zhou J."/>
            <person name="Hemme C.L."/>
            <person name="Woyke T."/>
        </authorList>
    </citation>
    <scope>NUCLEOTIDE SEQUENCE [LARGE SCALE GENOMIC DNA]</scope>
    <source>
        <strain evidence="3">DSM 18485 / JCM 12961 / CGMCC 1.5033 / YUAN-3</strain>
    </source>
</reference>
<accession>E6U9Z1</accession>
<gene>
    <name evidence="2" type="ordered locus">Ethha_0688</name>
</gene>
<name>E6U9Z1_ETHHY</name>
<dbReference type="Proteomes" id="UP000001551">
    <property type="component" value="Chromosome"/>
</dbReference>
<dbReference type="InterPro" id="IPR003607">
    <property type="entry name" value="HD/PDEase_dom"/>
</dbReference>
<dbReference type="SUPFAM" id="SSF109604">
    <property type="entry name" value="HD-domain/PDEase-like"/>
    <property type="match status" value="1"/>
</dbReference>
<dbReference type="EMBL" id="CP002400">
    <property type="protein sequence ID" value="ADU26257.1"/>
    <property type="molecule type" value="Genomic_DNA"/>
</dbReference>
<proteinExistence type="predicted"/>
<protein>
    <submittedName>
        <fullName evidence="2">Metal-dependent phosphohydrolase HD sub domain</fullName>
    </submittedName>
</protein>
<sequence length="168" mass="18365">MSKQLMAALLLRMASYNGSDTRRIDHALKVYGYAQMIGGNEEMPAPVRANLLMAAVLHDIGIHNAEAKYHSAAGRYQEIEGPPVARAILEELGVPVEMAERVYFLVGHHHSYTQVDGPDFQALIEADFLVNIEEDGLSKESAASIGEKYFRTESGKALLSSLFGVSAE</sequence>
<organism evidence="2 3">
    <name type="scientific">Ethanoligenens harbinense (strain DSM 18485 / JCM 12961 / CGMCC 1.5033 / YUAN-3)</name>
    <dbReference type="NCBI Taxonomy" id="663278"/>
    <lineage>
        <taxon>Bacteria</taxon>
        <taxon>Bacillati</taxon>
        <taxon>Bacillota</taxon>
        <taxon>Clostridia</taxon>
        <taxon>Eubacteriales</taxon>
        <taxon>Oscillospiraceae</taxon>
        <taxon>Ethanoligenens</taxon>
    </lineage>
</organism>
<dbReference type="CDD" id="cd00077">
    <property type="entry name" value="HDc"/>
    <property type="match status" value="1"/>
</dbReference>
<dbReference type="RefSeq" id="WP_013484627.1">
    <property type="nucleotide sequence ID" value="NZ_CP025286.1"/>
</dbReference>
<dbReference type="KEGG" id="eha:Ethha_0688"/>
<feature type="domain" description="HD" evidence="1">
    <location>
        <begin position="23"/>
        <end position="111"/>
    </location>
</feature>
<dbReference type="GO" id="GO:0016787">
    <property type="term" value="F:hydrolase activity"/>
    <property type="evidence" value="ECO:0007669"/>
    <property type="project" value="UniProtKB-KW"/>
</dbReference>